<dbReference type="InterPro" id="IPR052918">
    <property type="entry name" value="Motility_Chemotaxis_Reg"/>
</dbReference>
<feature type="signal peptide" evidence="1">
    <location>
        <begin position="1"/>
        <end position="26"/>
    </location>
</feature>
<dbReference type="AlphaFoldDB" id="A0A9X3WZ97"/>
<evidence type="ECO:0000313" key="2">
    <source>
        <dbReference type="EMBL" id="MDC3979338.1"/>
    </source>
</evidence>
<dbReference type="SUPFAM" id="SSF101898">
    <property type="entry name" value="NHL repeat"/>
    <property type="match status" value="2"/>
</dbReference>
<evidence type="ECO:0000256" key="1">
    <source>
        <dbReference type="SAM" id="SignalP"/>
    </source>
</evidence>
<name>A0A9X3WZ97_9BACT</name>
<sequence>MPHADRRIRRSLGLLAVLGLSAVPLACGFDENGSLPVQAGGAAGSGGTAGAGGAGGTGGTAGAGGMGGTGGGGVMCAPGETRPCYSGPAATEGVGLCKAGTEVCGDNGMEWSTCEGQVVPASAENCSLPGDEDCNGLGDADEAVCCTPTFDDCTTPADEDCDGTAIAMCTGAPLGSFSPPGKISAPMDDTIFDVAVAPDGGYVIAGVIDGTLDNDFFTVSAGSAYVAKFDAAGVKQWERAYPATAYGVVRALDIDTGGNVILVGEFSGTIDFGGDDLTTPSPGADIFVVKLDAMGMHVWSKRFGTTSTQTAQGVAVNGDGNLFVTGYIRDDEFSFGGDSFNPGGNDDIYVVSFDADGTHRWSRAFITGGDQRAWSVAVTKDGHPVIVGQTSSNVNLGGSSNPGYGSNQDGIIAVYDKQDGAHLWSKFVGPSNDQNVNHVAIAPNGNVLVTGRFAGSVDFGSDSINVSGSTDTYFAEFNAADGAPVRGKRIGSTNTETRGIGVAADGAGHIILTGRYSGGMLDVDGQVLPAPNGTDAFVVKLAGTDLLPLWAKALGGAGNQFGWDLGIDEKGTVIVVGGFYTELELGNPLEKLTTMNGADLFSVRLAP</sequence>
<accession>A0A9X3WZ97</accession>
<protein>
    <submittedName>
        <fullName evidence="2">SBBP repeat-containing protein</fullName>
    </submittedName>
</protein>
<comment type="caution">
    <text evidence="2">The sequence shown here is derived from an EMBL/GenBank/DDBJ whole genome shotgun (WGS) entry which is preliminary data.</text>
</comment>
<feature type="chain" id="PRO_5040896395" evidence="1">
    <location>
        <begin position="27"/>
        <end position="607"/>
    </location>
</feature>
<dbReference type="InterPro" id="IPR010620">
    <property type="entry name" value="SBBP_repeat"/>
</dbReference>
<dbReference type="InterPro" id="IPR015943">
    <property type="entry name" value="WD40/YVTN_repeat-like_dom_sf"/>
</dbReference>
<keyword evidence="3" id="KW-1185">Reference proteome</keyword>
<reference evidence="2 3" key="1">
    <citation type="submission" date="2021-04" db="EMBL/GenBank/DDBJ databases">
        <title>Genome analysis of Polyangium sp.</title>
        <authorList>
            <person name="Li Y."/>
            <person name="Wang J."/>
        </authorList>
    </citation>
    <scope>NUCLEOTIDE SEQUENCE [LARGE SCALE GENOMIC DNA]</scope>
    <source>
        <strain evidence="2 3">SDU14</strain>
    </source>
</reference>
<dbReference type="EMBL" id="JAGTJJ010000001">
    <property type="protein sequence ID" value="MDC3979338.1"/>
    <property type="molecule type" value="Genomic_DNA"/>
</dbReference>
<keyword evidence="1" id="KW-0732">Signal</keyword>
<proteinExistence type="predicted"/>
<dbReference type="Pfam" id="PF06739">
    <property type="entry name" value="SBBP"/>
    <property type="match status" value="1"/>
</dbReference>
<dbReference type="Gene3D" id="2.130.10.10">
    <property type="entry name" value="YVTN repeat-like/Quinoprotein amine dehydrogenase"/>
    <property type="match status" value="1"/>
</dbReference>
<organism evidence="2 3">
    <name type="scientific">Polyangium jinanense</name>
    <dbReference type="NCBI Taxonomy" id="2829994"/>
    <lineage>
        <taxon>Bacteria</taxon>
        <taxon>Pseudomonadati</taxon>
        <taxon>Myxococcota</taxon>
        <taxon>Polyangia</taxon>
        <taxon>Polyangiales</taxon>
        <taxon>Polyangiaceae</taxon>
        <taxon>Polyangium</taxon>
    </lineage>
</organism>
<dbReference type="PANTHER" id="PTHR35580:SF1">
    <property type="entry name" value="PHYTASE-LIKE DOMAIN-CONTAINING PROTEIN"/>
    <property type="match status" value="1"/>
</dbReference>
<dbReference type="Proteomes" id="UP001151081">
    <property type="component" value="Unassembled WGS sequence"/>
</dbReference>
<evidence type="ECO:0000313" key="3">
    <source>
        <dbReference type="Proteomes" id="UP001151081"/>
    </source>
</evidence>
<dbReference type="PANTHER" id="PTHR35580">
    <property type="entry name" value="CELL SURFACE GLYCOPROTEIN (S-LAYER PROTEIN)-LIKE PROTEIN"/>
    <property type="match status" value="1"/>
</dbReference>
<gene>
    <name evidence="2" type="ORF">KEG57_02435</name>
</gene>